<accession>A0A917WRJ9</accession>
<dbReference type="InterPro" id="IPR011094">
    <property type="entry name" value="Uncharacterised_LppY/LpqO"/>
</dbReference>
<sequence>MMRKVNSKEVRKLLEKNNYNKLKNKHDHDRKHESKDDLDFMELCEEFAGILGADSQQIVNGVCVATRIRNELKAFILDRSTNSPLAIAALFSFEDLDNKGEALNLGETVILQEETQDFISKLRQQGLIVTALHNHWLFEDPRLMYIHWESVEAPLEFAKKTAKAFNVL</sequence>
<proteinExistence type="predicted"/>
<dbReference type="Proteomes" id="UP000618460">
    <property type="component" value="Unassembled WGS sequence"/>
</dbReference>
<reference evidence="1" key="1">
    <citation type="journal article" date="2014" name="Int. J. Syst. Evol. Microbiol.">
        <title>Complete genome sequence of Corynebacterium casei LMG S-19264T (=DSM 44701T), isolated from a smear-ripened cheese.</title>
        <authorList>
            <consortium name="US DOE Joint Genome Institute (JGI-PGF)"/>
            <person name="Walter F."/>
            <person name="Albersmeier A."/>
            <person name="Kalinowski J."/>
            <person name="Ruckert C."/>
        </authorList>
    </citation>
    <scope>NUCLEOTIDE SEQUENCE</scope>
    <source>
        <strain evidence="1">CGMCC 1.6333</strain>
    </source>
</reference>
<evidence type="ECO:0000313" key="1">
    <source>
        <dbReference type="EMBL" id="GGM23466.1"/>
    </source>
</evidence>
<dbReference type="EMBL" id="BMLG01000001">
    <property type="protein sequence ID" value="GGM23466.1"/>
    <property type="molecule type" value="Genomic_DNA"/>
</dbReference>
<dbReference type="Pfam" id="PF07485">
    <property type="entry name" value="DUF1529"/>
    <property type="match status" value="1"/>
</dbReference>
<evidence type="ECO:0000313" key="2">
    <source>
        <dbReference type="Proteomes" id="UP000618460"/>
    </source>
</evidence>
<dbReference type="AlphaFoldDB" id="A0A917WRJ9"/>
<gene>
    <name evidence="1" type="ORF">GCM10011351_06560</name>
</gene>
<protein>
    <recommendedName>
        <fullName evidence="3">DUF1259 domain-containing protein</fullName>
    </recommendedName>
</protein>
<dbReference type="RefSeq" id="WP_229666593.1">
    <property type="nucleotide sequence ID" value="NZ_BMLG01000001.1"/>
</dbReference>
<comment type="caution">
    <text evidence="1">The sequence shown here is derived from an EMBL/GenBank/DDBJ whole genome shotgun (WGS) entry which is preliminary data.</text>
</comment>
<name>A0A917WRJ9_9BACI</name>
<reference evidence="1" key="2">
    <citation type="submission" date="2020-09" db="EMBL/GenBank/DDBJ databases">
        <authorList>
            <person name="Sun Q."/>
            <person name="Zhou Y."/>
        </authorList>
    </citation>
    <scope>NUCLEOTIDE SEQUENCE</scope>
    <source>
        <strain evidence="1">CGMCC 1.6333</strain>
    </source>
</reference>
<evidence type="ECO:0008006" key="3">
    <source>
        <dbReference type="Google" id="ProtNLM"/>
    </source>
</evidence>
<keyword evidence="2" id="KW-1185">Reference proteome</keyword>
<organism evidence="1 2">
    <name type="scientific">Paraliobacillus quinghaiensis</name>
    <dbReference type="NCBI Taxonomy" id="470815"/>
    <lineage>
        <taxon>Bacteria</taxon>
        <taxon>Bacillati</taxon>
        <taxon>Bacillota</taxon>
        <taxon>Bacilli</taxon>
        <taxon>Bacillales</taxon>
        <taxon>Bacillaceae</taxon>
        <taxon>Paraliobacillus</taxon>
    </lineage>
</organism>